<protein>
    <recommendedName>
        <fullName evidence="1">DUF4123 domain-containing protein</fullName>
    </recommendedName>
</protein>
<comment type="caution">
    <text evidence="2">The sequence shown here is derived from an EMBL/GenBank/DDBJ whole genome shotgun (WGS) entry which is preliminary data.</text>
</comment>
<dbReference type="EMBL" id="PDDY01000003">
    <property type="protein sequence ID" value="PEH40490.1"/>
    <property type="molecule type" value="Genomic_DNA"/>
</dbReference>
<dbReference type="Proteomes" id="UP000220629">
    <property type="component" value="Unassembled WGS sequence"/>
</dbReference>
<organism evidence="2 3">
    <name type="scientific">Burkholderia gladioli</name>
    <name type="common">Pseudomonas marginata</name>
    <name type="synonym">Phytomonas marginata</name>
    <dbReference type="NCBI Taxonomy" id="28095"/>
    <lineage>
        <taxon>Bacteria</taxon>
        <taxon>Pseudomonadati</taxon>
        <taxon>Pseudomonadota</taxon>
        <taxon>Betaproteobacteria</taxon>
        <taxon>Burkholderiales</taxon>
        <taxon>Burkholderiaceae</taxon>
        <taxon>Burkholderia</taxon>
    </lineage>
</organism>
<proteinExistence type="predicted"/>
<accession>A0A2A7SB88</accession>
<dbReference type="Pfam" id="PF13503">
    <property type="entry name" value="DUF4123"/>
    <property type="match status" value="1"/>
</dbReference>
<evidence type="ECO:0000313" key="3">
    <source>
        <dbReference type="Proteomes" id="UP000220629"/>
    </source>
</evidence>
<name>A0A2A7SB88_BURGA</name>
<evidence type="ECO:0000259" key="1">
    <source>
        <dbReference type="Pfam" id="PF13503"/>
    </source>
</evidence>
<feature type="domain" description="DUF4123" evidence="1">
    <location>
        <begin position="23"/>
        <end position="140"/>
    </location>
</feature>
<dbReference type="RefSeq" id="WP_098153419.1">
    <property type="nucleotide sequence ID" value="NZ_PDDY01000003.1"/>
</dbReference>
<dbReference type="InterPro" id="IPR025391">
    <property type="entry name" value="DUF4123"/>
</dbReference>
<evidence type="ECO:0000313" key="2">
    <source>
        <dbReference type="EMBL" id="PEH40490.1"/>
    </source>
</evidence>
<reference evidence="3" key="1">
    <citation type="submission" date="2017-09" db="EMBL/GenBank/DDBJ databases">
        <title>FDA dAtabase for Regulatory Grade micrObial Sequences (FDA-ARGOS): Supporting development and validation of Infectious Disease Dx tests.</title>
        <authorList>
            <person name="Minogue T."/>
            <person name="Wolcott M."/>
            <person name="Wasieloski L."/>
            <person name="Aguilar W."/>
            <person name="Moore D."/>
            <person name="Tallon L."/>
            <person name="Sadzewicz L."/>
            <person name="Ott S."/>
            <person name="Zhao X."/>
            <person name="Nagaraj S."/>
            <person name="Vavikolanu K."/>
            <person name="Aluvathingal J."/>
            <person name="Nadendla S."/>
            <person name="Sichtig H."/>
        </authorList>
    </citation>
    <scope>NUCLEOTIDE SEQUENCE [LARGE SCALE GENOMIC DNA]</scope>
    <source>
        <strain evidence="3">FDAARGOS_390</strain>
    </source>
</reference>
<gene>
    <name evidence="2" type="ORF">CRM94_17415</name>
</gene>
<dbReference type="AlphaFoldDB" id="A0A2A7SB88"/>
<sequence>MAPTAIQAFFDTRQQQISTTVRLYALVDGLLYADQASVPKRSQASVALFDQTPDASLADAGPWLFDYELAGGATRAGLAALAAGAGGVSWLISAYGIDALTDELRRRLDARLPDGRTALLRFYDARIMPDIAAMMEFSQRMQFFVVVFDWLVERDGRLTGVHPHA</sequence>